<dbReference type="Proteomes" id="UP001498398">
    <property type="component" value="Unassembled WGS sequence"/>
</dbReference>
<organism evidence="2 3">
    <name type="scientific">Marasmiellus scandens</name>
    <dbReference type="NCBI Taxonomy" id="2682957"/>
    <lineage>
        <taxon>Eukaryota</taxon>
        <taxon>Fungi</taxon>
        <taxon>Dikarya</taxon>
        <taxon>Basidiomycota</taxon>
        <taxon>Agaricomycotina</taxon>
        <taxon>Agaricomycetes</taxon>
        <taxon>Agaricomycetidae</taxon>
        <taxon>Agaricales</taxon>
        <taxon>Marasmiineae</taxon>
        <taxon>Omphalotaceae</taxon>
        <taxon>Marasmiellus</taxon>
    </lineage>
</organism>
<dbReference type="Gene3D" id="3.30.70.100">
    <property type="match status" value="1"/>
</dbReference>
<evidence type="ECO:0000313" key="2">
    <source>
        <dbReference type="EMBL" id="KAK7443759.1"/>
    </source>
</evidence>
<reference evidence="2 3" key="1">
    <citation type="submission" date="2024-01" db="EMBL/GenBank/DDBJ databases">
        <title>A draft genome for the cacao thread blight pathogen Marasmiellus scandens.</title>
        <authorList>
            <person name="Baruah I.K."/>
            <person name="Leung J."/>
            <person name="Bukari Y."/>
            <person name="Amoako-Attah I."/>
            <person name="Meinhardt L.W."/>
            <person name="Bailey B.A."/>
            <person name="Cohen S.P."/>
        </authorList>
    </citation>
    <scope>NUCLEOTIDE SEQUENCE [LARGE SCALE GENOMIC DNA]</scope>
    <source>
        <strain evidence="2 3">GH-19</strain>
    </source>
</reference>
<keyword evidence="3" id="KW-1185">Reference proteome</keyword>
<gene>
    <name evidence="2" type="ORF">VKT23_015542</name>
</gene>
<evidence type="ECO:0000313" key="3">
    <source>
        <dbReference type="Proteomes" id="UP001498398"/>
    </source>
</evidence>
<accession>A0ABR1IXH7</accession>
<proteinExistence type="predicted"/>
<dbReference type="Pfam" id="PF03992">
    <property type="entry name" value="ABM"/>
    <property type="match status" value="1"/>
</dbReference>
<dbReference type="EMBL" id="JBANRG010000053">
    <property type="protein sequence ID" value="KAK7443759.1"/>
    <property type="molecule type" value="Genomic_DNA"/>
</dbReference>
<feature type="domain" description="ABM" evidence="1">
    <location>
        <begin position="14"/>
        <end position="109"/>
    </location>
</feature>
<dbReference type="SUPFAM" id="SSF54909">
    <property type="entry name" value="Dimeric alpha+beta barrel"/>
    <property type="match status" value="1"/>
</dbReference>
<sequence length="112" mass="12486">MADNLPDRTSSGRLMVISHVQVKPGKEARFEELAIASRISASSDKEPGTLTYRVTRVVDNNAQPIPGKYLAIEEYAGKPELLQHFQTPAQQELMKEASDLIESNTLEIIDEF</sequence>
<name>A0ABR1IXH7_9AGAR</name>
<evidence type="ECO:0000259" key="1">
    <source>
        <dbReference type="PROSITE" id="PS51725"/>
    </source>
</evidence>
<dbReference type="InterPro" id="IPR011008">
    <property type="entry name" value="Dimeric_a/b-barrel"/>
</dbReference>
<comment type="caution">
    <text evidence="2">The sequence shown here is derived from an EMBL/GenBank/DDBJ whole genome shotgun (WGS) entry which is preliminary data.</text>
</comment>
<protein>
    <recommendedName>
        <fullName evidence="1">ABM domain-containing protein</fullName>
    </recommendedName>
</protein>
<dbReference type="InterPro" id="IPR007138">
    <property type="entry name" value="ABM_dom"/>
</dbReference>
<dbReference type="PROSITE" id="PS51725">
    <property type="entry name" value="ABM"/>
    <property type="match status" value="1"/>
</dbReference>